<dbReference type="PANTHER" id="PTHR42716:SF2">
    <property type="entry name" value="L-ASPARTATE OXIDASE, CHLOROPLASTIC"/>
    <property type="match status" value="1"/>
</dbReference>
<keyword evidence="9 12" id="KW-0560">Oxidoreductase</keyword>
<dbReference type="SUPFAM" id="SSF56425">
    <property type="entry name" value="Succinate dehydrogenase/fumarate reductase flavoprotein, catalytic domain"/>
    <property type="match status" value="1"/>
</dbReference>
<dbReference type="SUPFAM" id="SSF46977">
    <property type="entry name" value="Succinate dehydrogenase/fumarate reductase flavoprotein C-terminal domain"/>
    <property type="match status" value="1"/>
</dbReference>
<comment type="subcellular location">
    <subcellularLocation>
        <location evidence="12">Cytoplasm</location>
    </subcellularLocation>
</comment>
<comment type="function">
    <text evidence="12">Catalyzes the oxidation of L-aspartate to iminoaspartate.</text>
</comment>
<evidence type="ECO:0000256" key="5">
    <source>
        <dbReference type="ARBA" id="ARBA00021901"/>
    </source>
</evidence>
<dbReference type="InterPro" id="IPR037099">
    <property type="entry name" value="Fum_R/Succ_DH_flav-like_C_sf"/>
</dbReference>
<dbReference type="NCBIfam" id="TIGR00551">
    <property type="entry name" value="nadB"/>
    <property type="match status" value="1"/>
</dbReference>
<protein>
    <recommendedName>
        <fullName evidence="5 11">L-aspartate oxidase</fullName>
        <ecNumber evidence="4 11">1.4.3.16</ecNumber>
    </recommendedName>
</protein>
<dbReference type="Gene3D" id="3.90.700.10">
    <property type="entry name" value="Succinate dehydrogenase/fumarate reductase flavoprotein, catalytic domain"/>
    <property type="match status" value="1"/>
</dbReference>
<feature type="transmembrane region" description="Helical" evidence="13">
    <location>
        <begin position="21"/>
        <end position="38"/>
    </location>
</feature>
<dbReference type="PRINTS" id="PR00368">
    <property type="entry name" value="FADPNR"/>
</dbReference>
<dbReference type="GO" id="GO:0008734">
    <property type="term" value="F:L-aspartate oxidase activity"/>
    <property type="evidence" value="ECO:0007669"/>
    <property type="project" value="UniProtKB-EC"/>
</dbReference>
<evidence type="ECO:0000256" key="8">
    <source>
        <dbReference type="ARBA" id="ARBA00022827"/>
    </source>
</evidence>
<evidence type="ECO:0000313" key="15">
    <source>
        <dbReference type="EMBL" id="MFC6314547.1"/>
    </source>
</evidence>
<evidence type="ECO:0000256" key="12">
    <source>
        <dbReference type="RuleBase" id="RU362049"/>
    </source>
</evidence>
<accession>A0ABW1UKS9</accession>
<dbReference type="InterPro" id="IPR027477">
    <property type="entry name" value="Succ_DH/fumarate_Rdtase_cat_sf"/>
</dbReference>
<evidence type="ECO:0000259" key="14">
    <source>
        <dbReference type="Pfam" id="PF00890"/>
    </source>
</evidence>
<dbReference type="PROSITE" id="PS51257">
    <property type="entry name" value="PROKAR_LIPOPROTEIN"/>
    <property type="match status" value="1"/>
</dbReference>
<comment type="similarity">
    <text evidence="3 12">Belongs to the FAD-dependent oxidoreductase 2 family. NadB subfamily.</text>
</comment>
<evidence type="ECO:0000256" key="9">
    <source>
        <dbReference type="ARBA" id="ARBA00023002"/>
    </source>
</evidence>
<keyword evidence="6 12" id="KW-0285">Flavoprotein</keyword>
<evidence type="ECO:0000256" key="3">
    <source>
        <dbReference type="ARBA" id="ARBA00008562"/>
    </source>
</evidence>
<gene>
    <name evidence="15" type="primary">nadB</name>
    <name evidence="15" type="ORF">ACFQHW_03075</name>
</gene>
<sequence length="522" mass="55575">MSQVKQSKRLISQQVTTKPRVIVVGAGLAGCYLAAQLQTKCQVIMVTKGTRAQSNSMLAQGGIAVALDPGDSPQQHEQDTLAAGDYHNRKAAVAQLVSDGPIEVRQLIKNGMQFDQTASGELAFGLEGAHQRPRVVHADGDQTGAAVTSFVQGQLTTAIQWREETAVVRLCQREGRCVGVLTRDQAGALTRINGDAVVLATGGLGNLYDFTTNDATVTGDGMALALRAGVTLTDMAFVQFHPTLLSLQGKCYGLITEAIRGAGAVLVDEVGTRIMAQVPQQDLAPRDVVARQLTVWRAQGHQTFLDISAVADFEQHFIGVTANLDAHQVPFRQTKLIPIQPGAHFMMGGIQADLTGRTSMAGLWAIGEVACNGVHGANRLASNSLLDCLVSGAKAAQDIERTCQEQGRVGRAASVTDATTASAAGAANQRPIVKLPSLAQLQEQAWTNLGIERTHHQLHGFLRWLDQFNAETVAPEDLSPAQNTIANLCLCARAIAQAALAQRQSLGAHHWKEARKDESCAS</sequence>
<dbReference type="InterPro" id="IPR003953">
    <property type="entry name" value="FAD-dep_OxRdtase_2_FAD-bd"/>
</dbReference>
<feature type="domain" description="FAD-dependent oxidoreductase 2 FAD-binding" evidence="14">
    <location>
        <begin position="21"/>
        <end position="385"/>
    </location>
</feature>
<keyword evidence="7 12" id="KW-0662">Pyridine nucleotide biosynthesis</keyword>
<dbReference type="Gene3D" id="3.50.50.60">
    <property type="entry name" value="FAD/NAD(P)-binding domain"/>
    <property type="match status" value="1"/>
</dbReference>
<dbReference type="Pfam" id="PF00890">
    <property type="entry name" value="FAD_binding_2"/>
    <property type="match status" value="1"/>
</dbReference>
<keyword evidence="8 12" id="KW-0274">FAD</keyword>
<name>A0ABW1UKS9_9LACO</name>
<proteinExistence type="inferred from homology"/>
<dbReference type="Proteomes" id="UP001596310">
    <property type="component" value="Unassembled WGS sequence"/>
</dbReference>
<evidence type="ECO:0000256" key="1">
    <source>
        <dbReference type="ARBA" id="ARBA00001974"/>
    </source>
</evidence>
<organism evidence="15 16">
    <name type="scientific">Lapidilactobacillus achengensis</name>
    <dbReference type="NCBI Taxonomy" id="2486000"/>
    <lineage>
        <taxon>Bacteria</taxon>
        <taxon>Bacillati</taxon>
        <taxon>Bacillota</taxon>
        <taxon>Bacilli</taxon>
        <taxon>Lactobacillales</taxon>
        <taxon>Lactobacillaceae</taxon>
        <taxon>Lapidilactobacillus</taxon>
    </lineage>
</organism>
<comment type="cofactor">
    <cofactor evidence="1 12">
        <name>FAD</name>
        <dbReference type="ChEBI" id="CHEBI:57692"/>
    </cofactor>
</comment>
<evidence type="ECO:0000256" key="13">
    <source>
        <dbReference type="SAM" id="Phobius"/>
    </source>
</evidence>
<comment type="caution">
    <text evidence="15">The sequence shown here is derived from an EMBL/GenBank/DDBJ whole genome shotgun (WGS) entry which is preliminary data.</text>
</comment>
<dbReference type="RefSeq" id="WP_125601363.1">
    <property type="nucleotide sequence ID" value="NZ_JBHSSM010000009.1"/>
</dbReference>
<dbReference type="Gene3D" id="1.20.58.100">
    <property type="entry name" value="Fumarate reductase/succinate dehydrogenase flavoprotein-like, C-terminal domain"/>
    <property type="match status" value="1"/>
</dbReference>
<reference evidence="16" key="1">
    <citation type="journal article" date="2019" name="Int. J. Syst. Evol. Microbiol.">
        <title>The Global Catalogue of Microorganisms (GCM) 10K type strain sequencing project: providing services to taxonomists for standard genome sequencing and annotation.</title>
        <authorList>
            <consortium name="The Broad Institute Genomics Platform"/>
            <consortium name="The Broad Institute Genome Sequencing Center for Infectious Disease"/>
            <person name="Wu L."/>
            <person name="Ma J."/>
        </authorList>
    </citation>
    <scope>NUCLEOTIDE SEQUENCE [LARGE SCALE GENOMIC DNA]</scope>
    <source>
        <strain evidence="16">CCM 8897</strain>
    </source>
</reference>
<dbReference type="InterPro" id="IPR005288">
    <property type="entry name" value="NadB"/>
</dbReference>
<evidence type="ECO:0000256" key="10">
    <source>
        <dbReference type="ARBA" id="ARBA00048305"/>
    </source>
</evidence>
<keyword evidence="13" id="KW-1133">Transmembrane helix</keyword>
<keyword evidence="13" id="KW-0472">Membrane</keyword>
<dbReference type="InterPro" id="IPR036188">
    <property type="entry name" value="FAD/NAD-bd_sf"/>
</dbReference>
<evidence type="ECO:0000313" key="16">
    <source>
        <dbReference type="Proteomes" id="UP001596310"/>
    </source>
</evidence>
<keyword evidence="13" id="KW-0812">Transmembrane</keyword>
<comment type="pathway">
    <text evidence="2 12">Cofactor biosynthesis; NAD(+) biosynthesis; iminoaspartate from L-aspartate (oxidase route): step 1/1.</text>
</comment>
<dbReference type="EC" id="1.4.3.16" evidence="4 11"/>
<comment type="catalytic activity">
    <reaction evidence="10">
        <text>L-aspartate + O2 = iminosuccinate + H2O2</text>
        <dbReference type="Rhea" id="RHEA:25876"/>
        <dbReference type="ChEBI" id="CHEBI:15379"/>
        <dbReference type="ChEBI" id="CHEBI:16240"/>
        <dbReference type="ChEBI" id="CHEBI:29991"/>
        <dbReference type="ChEBI" id="CHEBI:77875"/>
        <dbReference type="EC" id="1.4.3.16"/>
    </reaction>
    <physiologicalReaction direction="left-to-right" evidence="10">
        <dbReference type="Rhea" id="RHEA:25877"/>
    </physiologicalReaction>
</comment>
<evidence type="ECO:0000256" key="2">
    <source>
        <dbReference type="ARBA" id="ARBA00004950"/>
    </source>
</evidence>
<keyword evidence="16" id="KW-1185">Reference proteome</keyword>
<dbReference type="SUPFAM" id="SSF51905">
    <property type="entry name" value="FAD/NAD(P)-binding domain"/>
    <property type="match status" value="1"/>
</dbReference>
<evidence type="ECO:0000256" key="7">
    <source>
        <dbReference type="ARBA" id="ARBA00022642"/>
    </source>
</evidence>
<evidence type="ECO:0000256" key="11">
    <source>
        <dbReference type="NCBIfam" id="TIGR00551"/>
    </source>
</evidence>
<dbReference type="EMBL" id="JBHSSM010000009">
    <property type="protein sequence ID" value="MFC6314547.1"/>
    <property type="molecule type" value="Genomic_DNA"/>
</dbReference>
<evidence type="ECO:0000256" key="4">
    <source>
        <dbReference type="ARBA" id="ARBA00012173"/>
    </source>
</evidence>
<dbReference type="PANTHER" id="PTHR42716">
    <property type="entry name" value="L-ASPARTATE OXIDASE"/>
    <property type="match status" value="1"/>
</dbReference>
<evidence type="ECO:0000256" key="6">
    <source>
        <dbReference type="ARBA" id="ARBA00022630"/>
    </source>
</evidence>